<dbReference type="EC" id="3.1.11.5" evidence="15"/>
<dbReference type="InterPro" id="IPR014016">
    <property type="entry name" value="UvrD-like_ATP-bd"/>
</dbReference>
<dbReference type="NCBIfam" id="TIGR00609">
    <property type="entry name" value="recB"/>
    <property type="match status" value="1"/>
</dbReference>
<dbReference type="GO" id="GO:0043138">
    <property type="term" value="F:3'-5' DNA helicase activity"/>
    <property type="evidence" value="ECO:0007669"/>
    <property type="project" value="UniProtKB-UniRule"/>
</dbReference>
<dbReference type="SUPFAM" id="SSF52540">
    <property type="entry name" value="P-loop containing nucleoside triphosphate hydrolases"/>
    <property type="match status" value="1"/>
</dbReference>
<accession>A0A4R1ESS3</accession>
<dbReference type="GO" id="GO:0005829">
    <property type="term" value="C:cytosol"/>
    <property type="evidence" value="ECO:0007669"/>
    <property type="project" value="TreeGrafter"/>
</dbReference>
<evidence type="ECO:0000256" key="4">
    <source>
        <dbReference type="ARBA" id="ARBA00022763"/>
    </source>
</evidence>
<dbReference type="Gene3D" id="3.40.50.300">
    <property type="entry name" value="P-loop containing nucleotide triphosphate hydrolases"/>
    <property type="match status" value="2"/>
</dbReference>
<dbReference type="CDD" id="cd22352">
    <property type="entry name" value="RecB_C-like"/>
    <property type="match status" value="1"/>
</dbReference>
<dbReference type="PANTHER" id="PTHR11070">
    <property type="entry name" value="UVRD / RECB / PCRA DNA HELICASE FAMILY MEMBER"/>
    <property type="match status" value="1"/>
</dbReference>
<dbReference type="InterPro" id="IPR038726">
    <property type="entry name" value="PDDEXK_AddAB-type"/>
</dbReference>
<comment type="catalytic activity">
    <reaction evidence="15">
        <text>Exonucleolytic cleavage (in the presence of ATP) in either 5'- to 3'- or 3'- to 5'-direction to yield 5'-phosphooligonucleotides.</text>
        <dbReference type="EC" id="3.1.11.5"/>
    </reaction>
</comment>
<dbReference type="InterPro" id="IPR004586">
    <property type="entry name" value="RecB"/>
</dbReference>
<dbReference type="InterPro" id="IPR014017">
    <property type="entry name" value="DNA_helicase_UvrD-like_C"/>
</dbReference>
<dbReference type="Pfam" id="PF13361">
    <property type="entry name" value="UvrD_C"/>
    <property type="match status" value="1"/>
</dbReference>
<evidence type="ECO:0000256" key="15">
    <source>
        <dbReference type="HAMAP-Rule" id="MF_01485"/>
    </source>
</evidence>
<dbReference type="EC" id="5.6.2.4" evidence="15"/>
<dbReference type="GO" id="GO:0005524">
    <property type="term" value="F:ATP binding"/>
    <property type="evidence" value="ECO:0007669"/>
    <property type="project" value="UniProtKB-UniRule"/>
</dbReference>
<dbReference type="GO" id="GO:0016887">
    <property type="term" value="F:ATP hydrolysis activity"/>
    <property type="evidence" value="ECO:0007669"/>
    <property type="project" value="RHEA"/>
</dbReference>
<keyword evidence="5 15" id="KW-0378">Hydrolase</keyword>
<evidence type="ECO:0000256" key="14">
    <source>
        <dbReference type="ARBA" id="ARBA00048988"/>
    </source>
</evidence>
<feature type="domain" description="UvrD-like helicase C-terminal" evidence="18">
    <location>
        <begin position="494"/>
        <end position="764"/>
    </location>
</feature>
<dbReference type="PROSITE" id="PS51198">
    <property type="entry name" value="UVRD_HELICASE_ATP_BIND"/>
    <property type="match status" value="1"/>
</dbReference>
<comment type="subunit">
    <text evidence="15">Heterotrimer of RecB, RecC and RecD. All subunits contribute to DNA-binding. Interacts with RecA.</text>
</comment>
<evidence type="ECO:0000313" key="19">
    <source>
        <dbReference type="EMBL" id="TCJ84646.1"/>
    </source>
</evidence>
<dbReference type="Gene3D" id="3.90.320.10">
    <property type="match status" value="1"/>
</dbReference>
<dbReference type="RefSeq" id="WP_131906392.1">
    <property type="nucleotide sequence ID" value="NZ_BAAAFU010000006.1"/>
</dbReference>
<evidence type="ECO:0000256" key="6">
    <source>
        <dbReference type="ARBA" id="ARBA00022806"/>
    </source>
</evidence>
<evidence type="ECO:0000256" key="10">
    <source>
        <dbReference type="ARBA" id="ARBA00023125"/>
    </source>
</evidence>
<sequence length="1247" mass="142448">MRTLNPYEIPLSSINLIEASAGTGKSWTVTLLFLRLILEKNLTVDQILVVTFTEAATKELRDDVRQRLVGALAAFKAINEHGLTDALKKEYGEVLELIERESDYEEAIRRLNRAKLSLDEAAIFTIHGFCQRTLSENAFEAGLPFESELMDDDSELMQKLTDDFWRRYTDNAPKSLIFKLHQKSVTPDSLLKDIRNAVGKPYLELCGPENNVNCSNDASSNESEKTDKWDILEKGLQNIVKQWQTDGAEITQILLEDKNLNGNKFRKPTVAKLCNEMNQIKALFDINADFIESAQKFKHSYIETGTKAKCTPPEHSFFSAWESFSELWEQLNKGSDDFLNNTRIELLRYLQEELPKEKKRLGVLSFDDLLLQLQQALKTNPQLAIDLRKKYQAALIDEFQDTDPIQYDIFSTIYNDPHTQENAVFLVGDPKQAIYSFRGGDIHTYLKAKADTDESNHHTLKTNWRSHDKLISAFNTLYAQSDNPFQDEGIEYVQVKSGKDLNDIQAPEARTPLQLWRFNQTPGEKPDGKPEPQSADAIRKEIADAVAGDIAELLNASNQGKATIEGKPIGGGDIAILIRSHTQGDMIKAALNQRKIASVQSSKQSIFETHEAVEIHRLLTAIADPQREDNVRRALVTELMGYQAQDLLDLESDSNAWEEILLLFQNWQYQWKHHGFLPMMRALMKSQNTHQHLLNFMDGERRITNTLHLAEIIHQAVRKKSLSIEEVLLWLKQRQENSSATESELRLESDENLVKIVTIHKSKGLEYPIVYCPYVGLSPKANSDKIFTFHKDERSYLEIGSSESDEHKELKKQEELAEDTRLLYVALTRAKYQCNIVVFPETISGSPDRSALGWLLTNGKSNPSGSGKAEKEQKAEFKLAYEQNLLKLETVGNGNISLDDLPEYPQDLVYQPIETNQTLTAREFTAEIKSQAQITSFSGLTAGAHAETPDYDSFVEINNKQIAQADDGAENIVEAFPKGATAGTALHEIYENIDFTQPLEEQTETFDRILEKYSFEEKHKQAAMRLIGESIEAELHQNQMSAETEILSLNKLSKAQRLDEMEFYLPLERLDIEKLKQTLFQHLPVDDESDTTPKWRQIREAVDTLYFDEVEGYLKGFIDLIFEYNGKYYLADYKSNTLENYAPEKLFTPMAEAHYYLQYLIYCVALHRYLEQRLPSYQWETHFGGAYYLFIRGMTKTEQLDQDSQKSASKWGGVFYHKPSLDLINALDGLFMRLPSHNVQPETQEAS</sequence>
<feature type="binding site" evidence="15">
    <location>
        <position position="1132"/>
    </location>
    <ligand>
        <name>Mg(2+)</name>
        <dbReference type="ChEBI" id="CHEBI:18420"/>
    </ligand>
</feature>
<keyword evidence="7 15" id="KW-0269">Exonuclease</keyword>
<comment type="cofactor">
    <cofactor evidence="15">
        <name>Mg(2+)</name>
        <dbReference type="ChEBI" id="CHEBI:18420"/>
    </cofactor>
    <text evidence="15">Binds 1 Mg(2+) ion per subunit.</text>
</comment>
<evidence type="ECO:0000256" key="11">
    <source>
        <dbReference type="ARBA" id="ARBA00023204"/>
    </source>
</evidence>
<protein>
    <recommendedName>
        <fullName evidence="15">RecBCD enzyme subunit RecB</fullName>
        <ecNumber evidence="15">3.1.11.5</ecNumber>
        <ecNumber evidence="15">5.6.2.4</ecNumber>
    </recommendedName>
    <alternativeName>
        <fullName evidence="15">DNA 3'-5' helicase subunit RecB</fullName>
    </alternativeName>
    <alternativeName>
        <fullName evidence="15">Exonuclease V subunit RecB</fullName>
        <shortName evidence="15">ExoV subunit RecB</shortName>
    </alternativeName>
    <alternativeName>
        <fullName evidence="15">Helicase/nuclease RecBCD subunit RecB</fullName>
    </alternativeName>
</protein>
<dbReference type="InterPro" id="IPR011335">
    <property type="entry name" value="Restrct_endonuc-II-like"/>
</dbReference>
<dbReference type="InterPro" id="IPR027417">
    <property type="entry name" value="P-loop_NTPase"/>
</dbReference>
<keyword evidence="1 15" id="KW-0540">Nuclease</keyword>
<comment type="caution">
    <text evidence="19">The sequence shown here is derived from an EMBL/GenBank/DDBJ whole genome shotgun (WGS) entry which is preliminary data.</text>
</comment>
<keyword evidence="20" id="KW-1185">Reference proteome</keyword>
<evidence type="ECO:0000256" key="3">
    <source>
        <dbReference type="ARBA" id="ARBA00022741"/>
    </source>
</evidence>
<keyword evidence="12 15" id="KW-0413">Isomerase</keyword>
<comment type="miscellaneous">
    <text evidence="15">In the RecBCD complex, RecB has a slow 3'-5' helicase, an exonuclease activity and loads RecA onto ssDNA, RecD has a fast 5'-3' helicase activity, while RecC stimulates the ATPase and processivity of the RecB helicase and contributes to recognition of the Chi site.</text>
</comment>
<feature type="binding site" evidence="15">
    <location>
        <position position="987"/>
    </location>
    <ligand>
        <name>Mg(2+)</name>
        <dbReference type="ChEBI" id="CHEBI:18420"/>
    </ligand>
</feature>
<dbReference type="GO" id="GO:0008854">
    <property type="term" value="F:exodeoxyribonuclease V activity"/>
    <property type="evidence" value="ECO:0007669"/>
    <property type="project" value="UniProtKB-EC"/>
</dbReference>
<evidence type="ECO:0000259" key="17">
    <source>
        <dbReference type="PROSITE" id="PS51198"/>
    </source>
</evidence>
<keyword evidence="6 15" id="KW-0347">Helicase</keyword>
<evidence type="ECO:0000256" key="9">
    <source>
        <dbReference type="ARBA" id="ARBA00022842"/>
    </source>
</evidence>
<keyword evidence="3 15" id="KW-0547">Nucleotide-binding</keyword>
<dbReference type="SUPFAM" id="SSF52980">
    <property type="entry name" value="Restriction endonuclease-like"/>
    <property type="match status" value="1"/>
</dbReference>
<comment type="catalytic activity">
    <reaction evidence="13 15">
        <text>Couples ATP hydrolysis with the unwinding of duplex DNA by translocating in the 3'-5' direction.</text>
        <dbReference type="EC" id="5.6.2.4"/>
    </reaction>
</comment>
<comment type="domain">
    <text evidence="15">The C-terminal domain has nuclease activity and interacts with RecD. It interacts with RecA, facilitating its loading onto ssDNA.</text>
</comment>
<dbReference type="EMBL" id="SMFQ01000004">
    <property type="protein sequence ID" value="TCJ84646.1"/>
    <property type="molecule type" value="Genomic_DNA"/>
</dbReference>
<dbReference type="GO" id="GO:0000724">
    <property type="term" value="P:double-strand break repair via homologous recombination"/>
    <property type="evidence" value="ECO:0007669"/>
    <property type="project" value="UniProtKB-UniRule"/>
</dbReference>
<evidence type="ECO:0000256" key="16">
    <source>
        <dbReference type="PROSITE-ProRule" id="PRU00560"/>
    </source>
</evidence>
<name>A0A4R1ESS3_9GAMM</name>
<dbReference type="AlphaFoldDB" id="A0A4R1ESS3"/>
<dbReference type="InterPro" id="IPR000212">
    <property type="entry name" value="DNA_helicase_UvrD/REP"/>
</dbReference>
<dbReference type="OrthoDB" id="9810135at2"/>
<keyword evidence="9 15" id="KW-0460">Magnesium</keyword>
<organism evidence="19 20">
    <name type="scientific">Cocleimonas flava</name>
    <dbReference type="NCBI Taxonomy" id="634765"/>
    <lineage>
        <taxon>Bacteria</taxon>
        <taxon>Pseudomonadati</taxon>
        <taxon>Pseudomonadota</taxon>
        <taxon>Gammaproteobacteria</taxon>
        <taxon>Thiotrichales</taxon>
        <taxon>Thiotrichaceae</taxon>
        <taxon>Cocleimonas</taxon>
    </lineage>
</organism>
<comment type="similarity">
    <text evidence="15">Belongs to the helicase family. UvrD subfamily.</text>
</comment>
<feature type="binding site" evidence="15">
    <location>
        <position position="1119"/>
    </location>
    <ligand>
        <name>Mg(2+)</name>
        <dbReference type="ChEBI" id="CHEBI:18420"/>
    </ligand>
</feature>
<evidence type="ECO:0000256" key="12">
    <source>
        <dbReference type="ARBA" id="ARBA00023235"/>
    </source>
</evidence>
<dbReference type="InterPro" id="IPR011604">
    <property type="entry name" value="PDDEXK-like_dom_sf"/>
</dbReference>
<comment type="domain">
    <text evidence="15">The N-terminal DNA-binding domain is a ssDNA-dependent ATPase and has ATP-dependent 3'-5' helicase function. This domain interacts with RecC.</text>
</comment>
<keyword evidence="10 15" id="KW-0238">DNA-binding</keyword>
<dbReference type="PROSITE" id="PS51217">
    <property type="entry name" value="UVRD_HELICASE_CTER"/>
    <property type="match status" value="1"/>
</dbReference>
<evidence type="ECO:0000256" key="5">
    <source>
        <dbReference type="ARBA" id="ARBA00022801"/>
    </source>
</evidence>
<comment type="catalytic activity">
    <reaction evidence="14 15">
        <text>ATP + H2O = ADP + phosphate + H(+)</text>
        <dbReference type="Rhea" id="RHEA:13065"/>
        <dbReference type="ChEBI" id="CHEBI:15377"/>
        <dbReference type="ChEBI" id="CHEBI:15378"/>
        <dbReference type="ChEBI" id="CHEBI:30616"/>
        <dbReference type="ChEBI" id="CHEBI:43474"/>
        <dbReference type="ChEBI" id="CHEBI:456216"/>
        <dbReference type="EC" id="5.6.2.4"/>
    </reaction>
</comment>
<dbReference type="GO" id="GO:0009338">
    <property type="term" value="C:exodeoxyribonuclease V complex"/>
    <property type="evidence" value="ECO:0007669"/>
    <property type="project" value="TreeGrafter"/>
</dbReference>
<evidence type="ECO:0000313" key="20">
    <source>
        <dbReference type="Proteomes" id="UP000294887"/>
    </source>
</evidence>
<keyword evidence="4 15" id="KW-0227">DNA damage</keyword>
<comment type="function">
    <text evidence="15">A helicase/nuclease that prepares dsDNA breaks (DSB) for recombinational DNA repair. Binds to DSBs and unwinds DNA via a highly rapid and processive ATP-dependent bidirectional helicase activity. Unwinds dsDNA until it encounters a Chi (crossover hotspot instigator) sequence from the 3' direction. Cuts ssDNA a few nucleotides 3' to the Chi site. The properties and activities of the enzyme are changed at Chi. The Chi-altered holoenzyme produces a long 3'-ssDNA overhang and facilitates RecA-binding to the ssDNA for homologous DNA recombination and repair. Holoenzyme degrades any linearized DNA that is unable to undergo homologous recombination. In the holoenzyme this subunit contributes ATPase, 3'-5' helicase, exonuclease activity and loads RecA onto ssDNA.</text>
</comment>
<dbReference type="Pfam" id="PF00580">
    <property type="entry name" value="UvrD-helicase"/>
    <property type="match status" value="1"/>
</dbReference>
<dbReference type="GO" id="GO:0003677">
    <property type="term" value="F:DNA binding"/>
    <property type="evidence" value="ECO:0007669"/>
    <property type="project" value="UniProtKB-UniRule"/>
</dbReference>
<keyword evidence="11 15" id="KW-0234">DNA repair</keyword>
<feature type="binding site" evidence="16">
    <location>
        <begin position="19"/>
        <end position="26"/>
    </location>
    <ligand>
        <name>ATP</name>
        <dbReference type="ChEBI" id="CHEBI:30616"/>
    </ligand>
</feature>
<feature type="active site" description="For nuclease activity" evidence="15">
    <location>
        <position position="1132"/>
    </location>
</feature>
<proteinExistence type="inferred from homology"/>
<evidence type="ECO:0000259" key="18">
    <source>
        <dbReference type="PROSITE" id="PS51217"/>
    </source>
</evidence>
<evidence type="ECO:0000256" key="8">
    <source>
        <dbReference type="ARBA" id="ARBA00022840"/>
    </source>
</evidence>
<dbReference type="GO" id="GO:0000287">
    <property type="term" value="F:magnesium ion binding"/>
    <property type="evidence" value="ECO:0007669"/>
    <property type="project" value="UniProtKB-UniRule"/>
</dbReference>
<evidence type="ECO:0000256" key="7">
    <source>
        <dbReference type="ARBA" id="ARBA00022839"/>
    </source>
</evidence>
<dbReference type="Gene3D" id="1.10.486.10">
    <property type="entry name" value="PCRA, domain 4"/>
    <property type="match status" value="1"/>
</dbReference>
<keyword evidence="2 15" id="KW-0479">Metal-binding</keyword>
<dbReference type="Gene3D" id="1.10.3170.10">
    <property type="entry name" value="Recbcd, chain B, domain 2"/>
    <property type="match status" value="1"/>
</dbReference>
<feature type="region of interest" description="Nuclease activity, interacts with RecD and RecA" evidence="15">
    <location>
        <begin position="931"/>
        <end position="1247"/>
    </location>
</feature>
<dbReference type="PANTHER" id="PTHR11070:SF23">
    <property type="entry name" value="RECBCD ENZYME SUBUNIT RECB"/>
    <property type="match status" value="1"/>
</dbReference>
<dbReference type="HAMAP" id="MF_01485">
    <property type="entry name" value="RecB"/>
    <property type="match status" value="1"/>
</dbReference>
<feature type="region of interest" description="DNA-binding and helicase activity, interacts with RecC" evidence="15">
    <location>
        <begin position="1"/>
        <end position="861"/>
    </location>
</feature>
<reference evidence="19 20" key="1">
    <citation type="submission" date="2019-03" db="EMBL/GenBank/DDBJ databases">
        <title>Genomic Encyclopedia of Type Strains, Phase IV (KMG-IV): sequencing the most valuable type-strain genomes for metagenomic binning, comparative biology and taxonomic classification.</title>
        <authorList>
            <person name="Goeker M."/>
        </authorList>
    </citation>
    <scope>NUCLEOTIDE SEQUENCE [LARGE SCALE GENOMIC DNA]</scope>
    <source>
        <strain evidence="19 20">DSM 24830</strain>
    </source>
</reference>
<dbReference type="Pfam" id="PF12705">
    <property type="entry name" value="PDDEXK_1"/>
    <property type="match status" value="1"/>
</dbReference>
<feature type="domain" description="UvrD-like helicase ATP-binding" evidence="17">
    <location>
        <begin position="1"/>
        <end position="467"/>
    </location>
</feature>
<evidence type="ECO:0000256" key="13">
    <source>
        <dbReference type="ARBA" id="ARBA00034617"/>
    </source>
</evidence>
<evidence type="ECO:0000256" key="1">
    <source>
        <dbReference type="ARBA" id="ARBA00022722"/>
    </source>
</evidence>
<evidence type="ECO:0000256" key="2">
    <source>
        <dbReference type="ARBA" id="ARBA00022723"/>
    </source>
</evidence>
<dbReference type="Proteomes" id="UP000294887">
    <property type="component" value="Unassembled WGS sequence"/>
</dbReference>
<gene>
    <name evidence="15" type="primary">recB</name>
    <name evidence="19" type="ORF">EV695_2605</name>
</gene>
<keyword evidence="8 15" id="KW-0067">ATP-binding</keyword>